<dbReference type="PROSITE" id="PS00076">
    <property type="entry name" value="PYRIDINE_REDOX_1"/>
    <property type="match status" value="1"/>
</dbReference>
<dbReference type="Pfam" id="PF07992">
    <property type="entry name" value="Pyr_redox_2"/>
    <property type="match status" value="1"/>
</dbReference>
<dbReference type="Proteomes" id="UP000789405">
    <property type="component" value="Unassembled WGS sequence"/>
</dbReference>
<dbReference type="InterPro" id="IPR012999">
    <property type="entry name" value="Pyr_OxRdtase_I_AS"/>
</dbReference>
<keyword evidence="14" id="KW-0521">NADP</keyword>
<evidence type="ECO:0000256" key="4">
    <source>
        <dbReference type="ARBA" id="ARBA00012607"/>
    </source>
</evidence>
<accession>A0A9N8ZW95</accession>
<keyword evidence="15" id="KW-0175">Coiled coil</keyword>
<dbReference type="GO" id="GO:0050661">
    <property type="term" value="F:NADP binding"/>
    <property type="evidence" value="ECO:0007669"/>
    <property type="project" value="InterPro"/>
</dbReference>
<evidence type="ECO:0000313" key="19">
    <source>
        <dbReference type="Proteomes" id="UP000789405"/>
    </source>
</evidence>
<evidence type="ECO:0000259" key="16">
    <source>
        <dbReference type="Pfam" id="PF02852"/>
    </source>
</evidence>
<dbReference type="GO" id="GO:0005829">
    <property type="term" value="C:cytosol"/>
    <property type="evidence" value="ECO:0007669"/>
    <property type="project" value="TreeGrafter"/>
</dbReference>
<feature type="domain" description="Pyridine nucleotide-disulphide oxidoreductase dimerisation" evidence="16">
    <location>
        <begin position="942"/>
        <end position="1049"/>
    </location>
</feature>
<dbReference type="PANTHER" id="PTHR42737">
    <property type="entry name" value="GLUTATHIONE REDUCTASE"/>
    <property type="match status" value="1"/>
</dbReference>
<dbReference type="PRINTS" id="PR00368">
    <property type="entry name" value="FADPNR"/>
</dbReference>
<keyword evidence="19" id="KW-1185">Reference proteome</keyword>
<dbReference type="PRINTS" id="PR00411">
    <property type="entry name" value="PNDRDTASEI"/>
</dbReference>
<dbReference type="GO" id="GO:0034599">
    <property type="term" value="P:cellular response to oxidative stress"/>
    <property type="evidence" value="ECO:0007669"/>
    <property type="project" value="TreeGrafter"/>
</dbReference>
<name>A0A9N8ZW95_9GLOM</name>
<feature type="domain" description="FAD/NAD(P)-binding" evidence="17">
    <location>
        <begin position="593"/>
        <end position="917"/>
    </location>
</feature>
<comment type="similarity">
    <text evidence="2 13">Belongs to the class-I pyridine nucleotide-disulfide oxidoreductase family.</text>
</comment>
<gene>
    <name evidence="18" type="ORF">DERYTH_LOCUS3274</name>
</gene>
<comment type="function">
    <text evidence="12 14">Catalyzes the reduction of glutathione disulfide (GSSG) to reduced glutathione (GSH). Constitutes the major mechanism to maintain a high GSH:GSSG ratio in the cytosol.</text>
</comment>
<keyword evidence="6 13" id="KW-0285">Flavoprotein</keyword>
<evidence type="ECO:0000256" key="10">
    <source>
        <dbReference type="ARBA" id="ARBA00023284"/>
    </source>
</evidence>
<dbReference type="GO" id="GO:0045454">
    <property type="term" value="P:cell redox homeostasis"/>
    <property type="evidence" value="ECO:0007669"/>
    <property type="project" value="InterPro"/>
</dbReference>
<evidence type="ECO:0000259" key="17">
    <source>
        <dbReference type="Pfam" id="PF07992"/>
    </source>
</evidence>
<keyword evidence="9" id="KW-1015">Disulfide bond</keyword>
<dbReference type="EMBL" id="CAJVPY010001133">
    <property type="protein sequence ID" value="CAG8508706.1"/>
    <property type="molecule type" value="Genomic_DNA"/>
</dbReference>
<feature type="coiled-coil region" evidence="15">
    <location>
        <begin position="69"/>
        <end position="103"/>
    </location>
</feature>
<dbReference type="InterPro" id="IPR006322">
    <property type="entry name" value="Glutathione_Rdtase_euk/bac"/>
</dbReference>
<evidence type="ECO:0000256" key="15">
    <source>
        <dbReference type="SAM" id="Coils"/>
    </source>
</evidence>
<dbReference type="PANTHER" id="PTHR42737:SF2">
    <property type="entry name" value="GLUTATHIONE REDUCTASE"/>
    <property type="match status" value="1"/>
</dbReference>
<comment type="catalytic activity">
    <reaction evidence="11 14">
        <text>2 glutathione + NADP(+) = glutathione disulfide + NADPH + H(+)</text>
        <dbReference type="Rhea" id="RHEA:11740"/>
        <dbReference type="ChEBI" id="CHEBI:15378"/>
        <dbReference type="ChEBI" id="CHEBI:57783"/>
        <dbReference type="ChEBI" id="CHEBI:57925"/>
        <dbReference type="ChEBI" id="CHEBI:58297"/>
        <dbReference type="ChEBI" id="CHEBI:58349"/>
        <dbReference type="EC" id="1.8.1.7"/>
    </reaction>
</comment>
<organism evidence="18 19">
    <name type="scientific">Dentiscutata erythropus</name>
    <dbReference type="NCBI Taxonomy" id="1348616"/>
    <lineage>
        <taxon>Eukaryota</taxon>
        <taxon>Fungi</taxon>
        <taxon>Fungi incertae sedis</taxon>
        <taxon>Mucoromycota</taxon>
        <taxon>Glomeromycotina</taxon>
        <taxon>Glomeromycetes</taxon>
        <taxon>Diversisporales</taxon>
        <taxon>Gigasporaceae</taxon>
        <taxon>Dentiscutata</taxon>
    </lineage>
</organism>
<evidence type="ECO:0000256" key="2">
    <source>
        <dbReference type="ARBA" id="ARBA00007532"/>
    </source>
</evidence>
<dbReference type="InterPro" id="IPR046952">
    <property type="entry name" value="GSHR/TRXR-like"/>
</dbReference>
<proteinExistence type="inferred from homology"/>
<dbReference type="InterPro" id="IPR004099">
    <property type="entry name" value="Pyr_nucl-diS_OxRdtase_dimer"/>
</dbReference>
<dbReference type="NCBIfam" id="TIGR01421">
    <property type="entry name" value="gluta_reduc_1"/>
    <property type="match status" value="1"/>
</dbReference>
<dbReference type="InterPro" id="IPR016156">
    <property type="entry name" value="FAD/NAD-linked_Rdtase_dimer_sf"/>
</dbReference>
<evidence type="ECO:0000256" key="3">
    <source>
        <dbReference type="ARBA" id="ARBA00011738"/>
    </source>
</evidence>
<sequence length="1050" mass="119019">MDYKVPTHAEIDPYFSVNPISEWQHFNAFINFKLEDGRVYTAEELFRSFCRSLACIENGNYPKFVMDYAKNLKTATKLAEKIIERIERRQLMKENEIDIQEKQSLRVQVSKSKALDDITNAIIGKRKRDSNDDYDNEHINIETFDNEQTARENYAISARELSNDLAMSSFNIKASSKQVFTWEHVIPKMEINENSTKDVCPQMFGTDEPAYYDFRKFQKSVIEKLKTDPTLSYATDVESIIALSSIMILRKNKKPAYVLRTENEWRMAFPHIIYKFKMPTLIQVTVCSYMQPLMRGDSTEFEDLWRQNWSKVSLLEDQNDRRIFDSMQMITRNFFYNLPYGKNKNLSSEDTYVHRTCHVILEEIFRIENMQLIWANGESSSSKNQRSEDGNAHGLKPDFRLISEDENQSEILFGEIKPPKVENHKFIVNQALAKLANLMKGALDQGIHDETYGVLINGNRIEFWRITLNYDGLHQFMSLVEMTFPTEVAEFLVILSVMERCYELKELIVETEKRSMRNGSSQLNVNYQRDSNSSPMKTKVSSYEENAKICIVNSEISRTLIEFKDPIVSAKNRTLQLSKAFSNMPPIAKSNHYDYLVIGGGSGGLASARRASSYGAKVGIIESSGRLGGTCVNVGCVPKKVMFNTASVAEALHDAQQYGFDLTSIPKFNWGFLKQKRDAYIKRLNNIYLNNLVKDDVEYIEGKASFVSKNKLRIERDGQVEEIEAKRILIATGGRPRLPREIPGFELGITSDGFFDLEEQPKKVLVVGTGYIGVELAGIFNTLGTNTYIITRSDEILRSFDPIIKDTLLEQSKKEGIHVLSCAKVNSLSRDSPSGPIKVNFTSKETNDAVEEFDTVLWAIGRIPNIEELNLECTGVRLNEKGYIISDEYQNTTVEEIYALGDVCGVAQLTPVAIAAGRRLSDRVFGPPKFKSSKLDYNNIPTVVFHGTCGTVGLTEPEARKKFGDENVKTYTSKFINMYYAMTEQKPATAYKLVVVGEEEKVVGVHLVGKDSAEILQGFAVAVKMGATKADFDSTVAIHPTAGEELVTMK</sequence>
<keyword evidence="14" id="KW-0963">Cytoplasm</keyword>
<evidence type="ECO:0000256" key="8">
    <source>
        <dbReference type="ARBA" id="ARBA00023002"/>
    </source>
</evidence>
<dbReference type="InterPro" id="IPR036188">
    <property type="entry name" value="FAD/NAD-bd_sf"/>
</dbReference>
<dbReference type="NCBIfam" id="NF004776">
    <property type="entry name" value="PRK06116.1"/>
    <property type="match status" value="1"/>
</dbReference>
<dbReference type="InterPro" id="IPR023753">
    <property type="entry name" value="FAD/NAD-binding_dom"/>
</dbReference>
<dbReference type="FunFam" id="3.50.50.60:FF:000235">
    <property type="entry name" value="Glutathione reductase"/>
    <property type="match status" value="1"/>
</dbReference>
<dbReference type="Gene3D" id="3.30.390.30">
    <property type="match status" value="1"/>
</dbReference>
<dbReference type="Pfam" id="PF02852">
    <property type="entry name" value="Pyr_redox_dim"/>
    <property type="match status" value="1"/>
</dbReference>
<keyword evidence="8 13" id="KW-0560">Oxidoreductase</keyword>
<evidence type="ECO:0000256" key="13">
    <source>
        <dbReference type="RuleBase" id="RU003691"/>
    </source>
</evidence>
<evidence type="ECO:0000256" key="9">
    <source>
        <dbReference type="ARBA" id="ARBA00023157"/>
    </source>
</evidence>
<comment type="caution">
    <text evidence="18">The sequence shown here is derived from an EMBL/GenBank/DDBJ whole genome shotgun (WGS) entry which is preliminary data.</text>
</comment>
<dbReference type="FunFam" id="3.30.390.30:FF:000003">
    <property type="entry name" value="Glutathione reductase"/>
    <property type="match status" value="1"/>
</dbReference>
<evidence type="ECO:0000256" key="7">
    <source>
        <dbReference type="ARBA" id="ARBA00022827"/>
    </source>
</evidence>
<keyword evidence="10 13" id="KW-0676">Redox-active center</keyword>
<evidence type="ECO:0000256" key="6">
    <source>
        <dbReference type="ARBA" id="ARBA00022630"/>
    </source>
</evidence>
<evidence type="ECO:0000313" key="18">
    <source>
        <dbReference type="EMBL" id="CAG8508706.1"/>
    </source>
</evidence>
<dbReference type="Gene3D" id="3.50.50.60">
    <property type="entry name" value="FAD/NAD(P)-binding domain"/>
    <property type="match status" value="2"/>
</dbReference>
<dbReference type="SUPFAM" id="SSF51905">
    <property type="entry name" value="FAD/NAD(P)-binding domain"/>
    <property type="match status" value="1"/>
</dbReference>
<evidence type="ECO:0000256" key="5">
    <source>
        <dbReference type="ARBA" id="ARBA00017111"/>
    </source>
</evidence>
<dbReference type="OrthoDB" id="2341992at2759"/>
<dbReference type="SUPFAM" id="SSF55424">
    <property type="entry name" value="FAD/NAD-linked reductases, dimerisation (C-terminal) domain"/>
    <property type="match status" value="1"/>
</dbReference>
<dbReference type="GO" id="GO:0004362">
    <property type="term" value="F:glutathione-disulfide reductase (NADPH) activity"/>
    <property type="evidence" value="ECO:0007669"/>
    <property type="project" value="UniProtKB-EC"/>
</dbReference>
<evidence type="ECO:0000256" key="12">
    <source>
        <dbReference type="ARBA" id="ARBA00056905"/>
    </source>
</evidence>
<comment type="cofactor">
    <cofactor evidence="1 14">
        <name>FAD</name>
        <dbReference type="ChEBI" id="CHEBI:57692"/>
    </cofactor>
</comment>
<comment type="subunit">
    <text evidence="3">Homodimer.</text>
</comment>
<protein>
    <recommendedName>
        <fullName evidence="5 14">Glutathione reductase</fullName>
        <ecNumber evidence="4 14">1.8.1.7</ecNumber>
    </recommendedName>
</protein>
<reference evidence="18" key="1">
    <citation type="submission" date="2021-06" db="EMBL/GenBank/DDBJ databases">
        <authorList>
            <person name="Kallberg Y."/>
            <person name="Tangrot J."/>
            <person name="Rosling A."/>
        </authorList>
    </citation>
    <scope>NUCLEOTIDE SEQUENCE</scope>
    <source>
        <strain evidence="18">MA453B</strain>
    </source>
</reference>
<evidence type="ECO:0000256" key="14">
    <source>
        <dbReference type="RuleBase" id="RU365016"/>
    </source>
</evidence>
<dbReference type="GO" id="GO:0006749">
    <property type="term" value="P:glutathione metabolic process"/>
    <property type="evidence" value="ECO:0007669"/>
    <property type="project" value="InterPro"/>
</dbReference>
<dbReference type="AlphaFoldDB" id="A0A9N8ZW95"/>
<evidence type="ECO:0000256" key="11">
    <source>
        <dbReference type="ARBA" id="ARBA00049142"/>
    </source>
</evidence>
<dbReference type="EC" id="1.8.1.7" evidence="4 14"/>
<evidence type="ECO:0000256" key="1">
    <source>
        <dbReference type="ARBA" id="ARBA00001974"/>
    </source>
</evidence>
<dbReference type="GO" id="GO:0005739">
    <property type="term" value="C:mitochondrion"/>
    <property type="evidence" value="ECO:0007669"/>
    <property type="project" value="TreeGrafter"/>
</dbReference>
<keyword evidence="7 13" id="KW-0274">FAD</keyword>
<comment type="subcellular location">
    <subcellularLocation>
        <location evidence="14">Cytoplasm</location>
    </subcellularLocation>
</comment>
<dbReference type="GO" id="GO:0050660">
    <property type="term" value="F:flavin adenine dinucleotide binding"/>
    <property type="evidence" value="ECO:0007669"/>
    <property type="project" value="InterPro"/>
</dbReference>